<dbReference type="AlphaFoldDB" id="A0A255XP31"/>
<dbReference type="SUPFAM" id="SSF56112">
    <property type="entry name" value="Protein kinase-like (PK-like)"/>
    <property type="match status" value="1"/>
</dbReference>
<dbReference type="InterPro" id="IPR011009">
    <property type="entry name" value="Kinase-like_dom_sf"/>
</dbReference>
<dbReference type="InterPro" id="IPR002575">
    <property type="entry name" value="Aminoglycoside_PTrfase"/>
</dbReference>
<dbReference type="EMBL" id="NOXS01000032">
    <property type="protein sequence ID" value="OYQ18743.1"/>
    <property type="molecule type" value="Genomic_DNA"/>
</dbReference>
<dbReference type="InterPro" id="IPR051678">
    <property type="entry name" value="AGP_Transferase"/>
</dbReference>
<accession>A0A255XP31</accession>
<dbReference type="Proteomes" id="UP000216361">
    <property type="component" value="Unassembled WGS sequence"/>
</dbReference>
<feature type="domain" description="Aminoglycoside phosphotransferase" evidence="1">
    <location>
        <begin position="42"/>
        <end position="263"/>
    </location>
</feature>
<comment type="caution">
    <text evidence="2">The sequence shown here is derived from an EMBL/GenBank/DDBJ whole genome shotgun (WGS) entry which is preliminary data.</text>
</comment>
<dbReference type="OrthoDB" id="156345at2"/>
<dbReference type="PANTHER" id="PTHR21310">
    <property type="entry name" value="AMINOGLYCOSIDE PHOSPHOTRANSFERASE-RELATED-RELATED"/>
    <property type="match status" value="1"/>
</dbReference>
<evidence type="ECO:0000313" key="2">
    <source>
        <dbReference type="EMBL" id="OYQ18743.1"/>
    </source>
</evidence>
<gene>
    <name evidence="2" type="ORF">CHR90_10820</name>
</gene>
<organism evidence="2 3">
    <name type="scientific">Elstera cyanobacteriorum</name>
    <dbReference type="NCBI Taxonomy" id="2022747"/>
    <lineage>
        <taxon>Bacteria</taxon>
        <taxon>Pseudomonadati</taxon>
        <taxon>Pseudomonadota</taxon>
        <taxon>Alphaproteobacteria</taxon>
        <taxon>Rhodospirillales</taxon>
        <taxon>Rhodospirillaceae</taxon>
        <taxon>Elstera</taxon>
    </lineage>
</organism>
<dbReference type="Pfam" id="PF01636">
    <property type="entry name" value="APH"/>
    <property type="match status" value="1"/>
</dbReference>
<name>A0A255XP31_9PROT</name>
<dbReference type="Gene3D" id="3.30.200.20">
    <property type="entry name" value="Phosphorylase Kinase, domain 1"/>
    <property type="match status" value="1"/>
</dbReference>
<sequence>MPRRLLAVPLGFRQAAAMPVSRLSPADQAAVIAITGPWDELRANTDGTAADVLHINGTWVLRQARQDAAAFDRETALLTRLAARLPPALAALLPVPKVSGPGWHLCRHLPGVPSSRQSLAALSPQARGRFFNGFSTLLAGVHTSPEGDYAAATPHSPDQWAAVRAEAEARLFPLLSPALAADLRAALAEIGASPLAMNGPALIHDDLHPAHILHDPATGALTGLLDFGRSGRGDAAVDLAGLLYNWGQATLRALDYPGLADLLPRARRLARTYELQWALEGLRHNDPRWFLYALGAAKDF</sequence>
<keyword evidence="3" id="KW-1185">Reference proteome</keyword>
<protein>
    <recommendedName>
        <fullName evidence="1">Aminoglycoside phosphotransferase domain-containing protein</fullName>
    </recommendedName>
</protein>
<evidence type="ECO:0000259" key="1">
    <source>
        <dbReference type="Pfam" id="PF01636"/>
    </source>
</evidence>
<dbReference type="Gene3D" id="3.90.1200.10">
    <property type="match status" value="1"/>
</dbReference>
<reference evidence="2 3" key="1">
    <citation type="submission" date="2017-07" db="EMBL/GenBank/DDBJ databases">
        <title>Elstera cyanobacteriorum sp. nov., a novel bacterium isolated from cyanobacterial aggregates in a eutrophic lake.</title>
        <authorList>
            <person name="Cai H."/>
        </authorList>
    </citation>
    <scope>NUCLEOTIDE SEQUENCE [LARGE SCALE GENOMIC DNA]</scope>
    <source>
        <strain evidence="2 3">TH019</strain>
    </source>
</reference>
<proteinExistence type="predicted"/>
<evidence type="ECO:0000313" key="3">
    <source>
        <dbReference type="Proteomes" id="UP000216361"/>
    </source>
</evidence>